<sequence length="374" mass="43886">MREYIVLVTKEHYNPLGIVRTLGEAGISPIVVAVRGDLKFVGQSKYVKEKYYVDSTEDGIELIIDKFASTREKSFILTGDDVTVAMIDKYYDRLKDYFFFYNAGESGRIAHYMDKDVMMSIVAKHDIKIAKTWKVKVGEIPKDIVYPVMTKAINSIGDEWKDIVYVCYNDIELNEAFSHMRSEKVLVQQYIEKVDELSFDAISVNHGKDVWVITEASQVYNMPDKYSPYWFIKNSENKEMQKKIAKVIEDIRLEGIFEFEFLKDRDGNLWFLEINFRNTALGYSTTVAGMPQVVYWCESMEKGFIDKEKYYKKVPDGLTAMAECFDYDVRVKTGIISKEEWLKEYMTAECKMYMGRDDFKPFQLFMEYKQKYMH</sequence>
<reference evidence="3 6" key="1">
    <citation type="journal article" date="2018" name="Int. J. Syst. Evol. Microbiol.">
        <title>Draft Genome Sequence of Faecalimonas umbilicata JCM 30896T, an Acetate-Producing Bacterium Isolated from Human Feces.</title>
        <authorList>
            <person name="Sakamoto M."/>
            <person name="Ikeyama N."/>
            <person name="Yuki M."/>
            <person name="Ohkuma M."/>
        </authorList>
    </citation>
    <scope>NUCLEOTIDE SEQUENCE [LARGE SCALE GENOMIC DNA]</scope>
    <source>
        <strain evidence="3 6">EGH7</strain>
    </source>
</reference>
<gene>
    <name evidence="4" type="ORF">EDD74_103112</name>
    <name evidence="3" type="ORF">FAEUMB_24630</name>
</gene>
<dbReference type="InterPro" id="IPR005479">
    <property type="entry name" value="CPAse_ATP-bd"/>
</dbReference>
<evidence type="ECO:0000313" key="3">
    <source>
        <dbReference type="EMBL" id="GBU05922.1"/>
    </source>
</evidence>
<dbReference type="Gene3D" id="3.30.470.20">
    <property type="entry name" value="ATP-grasp fold, B domain"/>
    <property type="match status" value="1"/>
</dbReference>
<dbReference type="Proteomes" id="UP000294613">
    <property type="component" value="Unassembled WGS sequence"/>
</dbReference>
<dbReference type="Pfam" id="PF02786">
    <property type="entry name" value="CPSase_L_D2"/>
    <property type="match status" value="1"/>
</dbReference>
<name>A0A4R3JTH7_9FIRM</name>
<dbReference type="AlphaFoldDB" id="A0A4R3JTH7"/>
<dbReference type="SUPFAM" id="SSF56059">
    <property type="entry name" value="Glutathione synthetase ATP-binding domain-like"/>
    <property type="match status" value="1"/>
</dbReference>
<dbReference type="Proteomes" id="UP000702954">
    <property type="component" value="Unassembled WGS sequence"/>
</dbReference>
<keyword evidence="6" id="KW-1185">Reference proteome</keyword>
<keyword evidence="1" id="KW-0067">ATP-binding</keyword>
<evidence type="ECO:0000313" key="5">
    <source>
        <dbReference type="Proteomes" id="UP000294613"/>
    </source>
</evidence>
<organism evidence="4 5">
    <name type="scientific">Faecalimonas umbilicata</name>
    <dbReference type="NCBI Taxonomy" id="1912855"/>
    <lineage>
        <taxon>Bacteria</taxon>
        <taxon>Bacillati</taxon>
        <taxon>Bacillota</taxon>
        <taxon>Clostridia</taxon>
        <taxon>Lachnospirales</taxon>
        <taxon>Lachnospiraceae</taxon>
        <taxon>Faecalimonas</taxon>
    </lineage>
</organism>
<dbReference type="GO" id="GO:0005524">
    <property type="term" value="F:ATP binding"/>
    <property type="evidence" value="ECO:0007669"/>
    <property type="project" value="UniProtKB-UniRule"/>
</dbReference>
<dbReference type="InterPro" id="IPR011761">
    <property type="entry name" value="ATP-grasp"/>
</dbReference>
<feature type="domain" description="ATP-grasp" evidence="2">
    <location>
        <begin position="119"/>
        <end position="301"/>
    </location>
</feature>
<keyword evidence="4" id="KW-0436">Ligase</keyword>
<accession>A0A4R3JTH7</accession>
<evidence type="ECO:0000256" key="1">
    <source>
        <dbReference type="PROSITE-ProRule" id="PRU00409"/>
    </source>
</evidence>
<dbReference type="GO" id="GO:0046872">
    <property type="term" value="F:metal ion binding"/>
    <property type="evidence" value="ECO:0007669"/>
    <property type="project" value="InterPro"/>
</dbReference>
<evidence type="ECO:0000313" key="6">
    <source>
        <dbReference type="Proteomes" id="UP000702954"/>
    </source>
</evidence>
<keyword evidence="1" id="KW-0547">Nucleotide-binding</keyword>
<proteinExistence type="predicted"/>
<dbReference type="RefSeq" id="WP_116442092.1">
    <property type="nucleotide sequence ID" value="NZ_BHEO01000008.1"/>
</dbReference>
<protein>
    <submittedName>
        <fullName evidence="4">D-aspartate ligase</fullName>
    </submittedName>
</protein>
<dbReference type="EMBL" id="BHEO01000008">
    <property type="protein sequence ID" value="GBU05922.1"/>
    <property type="molecule type" value="Genomic_DNA"/>
</dbReference>
<dbReference type="EMBL" id="SLZV01000003">
    <property type="protein sequence ID" value="TCS69662.1"/>
    <property type="molecule type" value="Genomic_DNA"/>
</dbReference>
<comment type="caution">
    <text evidence="4">The sequence shown here is derived from an EMBL/GenBank/DDBJ whole genome shotgun (WGS) entry which is preliminary data.</text>
</comment>
<evidence type="ECO:0000313" key="4">
    <source>
        <dbReference type="EMBL" id="TCS69662.1"/>
    </source>
</evidence>
<dbReference type="GO" id="GO:0016874">
    <property type="term" value="F:ligase activity"/>
    <property type="evidence" value="ECO:0007669"/>
    <property type="project" value="UniProtKB-KW"/>
</dbReference>
<dbReference type="PROSITE" id="PS50975">
    <property type="entry name" value="ATP_GRASP"/>
    <property type="match status" value="1"/>
</dbReference>
<reference evidence="4 5" key="2">
    <citation type="submission" date="2019-03" db="EMBL/GenBank/DDBJ databases">
        <title>Genomic Encyclopedia of Type Strains, Phase IV (KMG-IV): sequencing the most valuable type-strain genomes for metagenomic binning, comparative biology and taxonomic classification.</title>
        <authorList>
            <person name="Goeker M."/>
        </authorList>
    </citation>
    <scope>NUCLEOTIDE SEQUENCE [LARGE SCALE GENOMIC DNA]</scope>
    <source>
        <strain evidence="4 5">DSM 103426</strain>
    </source>
</reference>
<evidence type="ECO:0000259" key="2">
    <source>
        <dbReference type="PROSITE" id="PS50975"/>
    </source>
</evidence>